<dbReference type="GO" id="GO:0031625">
    <property type="term" value="F:ubiquitin protein ligase binding"/>
    <property type="evidence" value="ECO:0000318"/>
    <property type="project" value="GO_Central"/>
</dbReference>
<dbReference type="GO" id="GO:0016567">
    <property type="term" value="P:protein ubiquitination"/>
    <property type="evidence" value="ECO:0000318"/>
    <property type="project" value="GO_Central"/>
</dbReference>
<dbReference type="STRING" id="4565.A0A3B6PEF0"/>
<dbReference type="Gramene" id="TraesRN6B0100020800.1">
    <property type="protein sequence ID" value="TraesRN6B0100020800.1"/>
    <property type="gene ID" value="TraesRN6B0100020800"/>
</dbReference>
<dbReference type="SMR" id="A0A3B6PEF0"/>
<dbReference type="EnsemblPlants" id="TraesCS6B02G012500.1">
    <property type="protein sequence ID" value="TraesCS6B02G012500.1"/>
    <property type="gene ID" value="TraesCS6B02G012500"/>
</dbReference>
<sequence length="245" mass="28193">MQIFVKTPTDRTITLDVESSNTIDNVKAKIHEKEGIPPYQQCLIFIGKHLEDNRTLADYDIKKEFTIYLFPRLEGGMGISVETLYGKVITLQVDPSDTIQAIMAKINDEYGIHPAQQRLIFNKQKLECRYPLMYYDIQNGSTLDLVVCQRPKLMQIFVRNLSGKTLVFQVRSSDTVYSVKEKIHQVEGIDPNEQRLTYGIQLEDDLTLADQDIEEHCTLHLNLRLLSCINCTTNNHSTARKMCHK</sequence>
<name>A0A3B6PEF0_WHEAT</name>
<dbReference type="PANTHER" id="PTHR10666">
    <property type="entry name" value="UBIQUITIN"/>
    <property type="match status" value="1"/>
</dbReference>
<dbReference type="Gramene" id="TraesCAD_scaffold_075582_01G000200.1">
    <property type="protein sequence ID" value="TraesCAD_scaffold_075582_01G000200.1"/>
    <property type="gene ID" value="TraesCAD_scaffold_075582_01G000200"/>
</dbReference>
<dbReference type="Gramene" id="TraesCLE_scaffold_087977_01G000100.1">
    <property type="protein sequence ID" value="TraesCLE_scaffold_087977_01G000100.1"/>
    <property type="gene ID" value="TraesCLE_scaffold_087977_01G000100"/>
</dbReference>
<evidence type="ECO:0000256" key="2">
    <source>
        <dbReference type="ARBA" id="ARBA00022843"/>
    </source>
</evidence>
<dbReference type="GO" id="GO:0031386">
    <property type="term" value="F:protein tag activity"/>
    <property type="evidence" value="ECO:0000318"/>
    <property type="project" value="GO_Central"/>
</dbReference>
<dbReference type="InterPro" id="IPR000626">
    <property type="entry name" value="Ubiquitin-like_dom"/>
</dbReference>
<dbReference type="GO" id="GO:0005737">
    <property type="term" value="C:cytoplasm"/>
    <property type="evidence" value="ECO:0000318"/>
    <property type="project" value="GO_Central"/>
</dbReference>
<feature type="domain" description="Ubiquitin-like" evidence="3">
    <location>
        <begin position="77"/>
        <end position="152"/>
    </location>
</feature>
<dbReference type="Gene3D" id="3.10.20.90">
    <property type="entry name" value="Phosphatidylinositol 3-kinase Catalytic Subunit, Chain A, domain 1"/>
    <property type="match status" value="3"/>
</dbReference>
<evidence type="ECO:0000313" key="5">
    <source>
        <dbReference type="Proteomes" id="UP000019116"/>
    </source>
</evidence>
<dbReference type="InterPro" id="IPR019954">
    <property type="entry name" value="Ubiquitin_CS"/>
</dbReference>
<dbReference type="InterPro" id="IPR029071">
    <property type="entry name" value="Ubiquitin-like_domsf"/>
</dbReference>
<keyword evidence="5" id="KW-1185">Reference proteome</keyword>
<dbReference type="Gramene" id="TraesCS6B03G0027300.1">
    <property type="protein sequence ID" value="TraesCS6B03G0027300.1.CDS"/>
    <property type="gene ID" value="TraesCS6B03G0027300"/>
</dbReference>
<dbReference type="Proteomes" id="UP000019116">
    <property type="component" value="Chromosome 6B"/>
</dbReference>
<feature type="domain" description="Ubiquitin-like" evidence="3">
    <location>
        <begin position="1"/>
        <end position="76"/>
    </location>
</feature>
<dbReference type="OrthoDB" id="419317at2759"/>
<dbReference type="PROSITE" id="PS50053">
    <property type="entry name" value="UBIQUITIN_2"/>
    <property type="match status" value="3"/>
</dbReference>
<dbReference type="InterPro" id="IPR050158">
    <property type="entry name" value="Ubiquitin_ubiquitin-like"/>
</dbReference>
<reference evidence="4" key="2">
    <citation type="submission" date="2018-10" db="UniProtKB">
        <authorList>
            <consortium name="EnsemblPlants"/>
        </authorList>
    </citation>
    <scope>IDENTIFICATION</scope>
</reference>
<dbReference type="Pfam" id="PF00240">
    <property type="entry name" value="ubiquitin"/>
    <property type="match status" value="3"/>
</dbReference>
<dbReference type="Gramene" id="TraesCS6B02G012500.1">
    <property type="protein sequence ID" value="TraesCS6B02G012500.1"/>
    <property type="gene ID" value="TraesCS6B02G012500"/>
</dbReference>
<dbReference type="GO" id="GO:0019941">
    <property type="term" value="P:modification-dependent protein catabolic process"/>
    <property type="evidence" value="ECO:0000318"/>
    <property type="project" value="GO_Central"/>
</dbReference>
<dbReference type="PRINTS" id="PR00348">
    <property type="entry name" value="UBIQUITIN"/>
</dbReference>
<protein>
    <recommendedName>
        <fullName evidence="3">Ubiquitin-like domain-containing protein</fullName>
    </recommendedName>
</protein>
<dbReference type="PROSITE" id="PS00299">
    <property type="entry name" value="UBIQUITIN_1"/>
    <property type="match status" value="1"/>
</dbReference>
<keyword evidence="2" id="KW-0832">Ubl conjugation</keyword>
<evidence type="ECO:0000259" key="3">
    <source>
        <dbReference type="PROSITE" id="PS50053"/>
    </source>
</evidence>
<dbReference type="FunFam" id="3.10.20.90:FF:000211">
    <property type="entry name" value="Polyubiquitin 9"/>
    <property type="match status" value="1"/>
</dbReference>
<organism evidence="4">
    <name type="scientific">Triticum aestivum</name>
    <name type="common">Wheat</name>
    <dbReference type="NCBI Taxonomy" id="4565"/>
    <lineage>
        <taxon>Eukaryota</taxon>
        <taxon>Viridiplantae</taxon>
        <taxon>Streptophyta</taxon>
        <taxon>Embryophyta</taxon>
        <taxon>Tracheophyta</taxon>
        <taxon>Spermatophyta</taxon>
        <taxon>Magnoliopsida</taxon>
        <taxon>Liliopsida</taxon>
        <taxon>Poales</taxon>
        <taxon>Poaceae</taxon>
        <taxon>BOP clade</taxon>
        <taxon>Pooideae</taxon>
        <taxon>Triticodae</taxon>
        <taxon>Triticeae</taxon>
        <taxon>Triticinae</taxon>
        <taxon>Triticum</taxon>
    </lineage>
</organism>
<dbReference type="InterPro" id="IPR019956">
    <property type="entry name" value="Ubiquitin_dom"/>
</dbReference>
<dbReference type="PaxDb" id="4565-Traes_6BS_959E15F6C.1"/>
<keyword evidence="1" id="KW-1017">Isopeptide bond</keyword>
<dbReference type="SMART" id="SM00213">
    <property type="entry name" value="UBQ"/>
    <property type="match status" value="3"/>
</dbReference>
<dbReference type="GO" id="GO:0003729">
    <property type="term" value="F:mRNA binding"/>
    <property type="evidence" value="ECO:0007669"/>
    <property type="project" value="UniProtKB-ARBA"/>
</dbReference>
<dbReference type="GO" id="GO:0005634">
    <property type="term" value="C:nucleus"/>
    <property type="evidence" value="ECO:0000318"/>
    <property type="project" value="GO_Central"/>
</dbReference>
<evidence type="ECO:0000313" key="4">
    <source>
        <dbReference type="EnsemblPlants" id="TraesCS6B02G012500.1"/>
    </source>
</evidence>
<dbReference type="Gramene" id="TraesROB_scaffold_059999_01G000200.1">
    <property type="protein sequence ID" value="TraesROB_scaffold_059999_01G000200.1"/>
    <property type="gene ID" value="TraesROB_scaffold_059999_01G000200"/>
</dbReference>
<dbReference type="SUPFAM" id="SSF54236">
    <property type="entry name" value="Ubiquitin-like"/>
    <property type="match status" value="3"/>
</dbReference>
<feature type="domain" description="Ubiquitin-like" evidence="3">
    <location>
        <begin position="154"/>
        <end position="224"/>
    </location>
</feature>
<evidence type="ECO:0000256" key="1">
    <source>
        <dbReference type="ARBA" id="ARBA00022499"/>
    </source>
</evidence>
<dbReference type="AlphaFoldDB" id="A0A3B6PEF0"/>
<dbReference type="OMA" id="DIEEHCT"/>
<proteinExistence type="predicted"/>
<reference evidence="4" key="1">
    <citation type="submission" date="2018-08" db="EMBL/GenBank/DDBJ databases">
        <authorList>
            <person name="Rossello M."/>
        </authorList>
    </citation>
    <scope>NUCLEOTIDE SEQUENCE [LARGE SCALE GENOMIC DNA]</scope>
    <source>
        <strain evidence="4">cv. Chinese Spring</strain>
    </source>
</reference>
<accession>A0A3B6PEF0</accession>